<evidence type="ECO:0000256" key="2">
    <source>
        <dbReference type="ARBA" id="ARBA00023015"/>
    </source>
</evidence>
<gene>
    <name evidence="6" type="ORF">EV213_107125</name>
</gene>
<keyword evidence="4" id="KW-0804">Transcription</keyword>
<evidence type="ECO:0000313" key="6">
    <source>
        <dbReference type="EMBL" id="TDQ39758.1"/>
    </source>
</evidence>
<comment type="similarity">
    <text evidence="1">Belongs to the LysR transcriptional regulatory family.</text>
</comment>
<dbReference type="Gene3D" id="1.10.10.10">
    <property type="entry name" value="Winged helix-like DNA-binding domain superfamily/Winged helix DNA-binding domain"/>
    <property type="match status" value="1"/>
</dbReference>
<name>A0A4R6U0D0_9BACI</name>
<accession>A0A4R6U0D0</accession>
<dbReference type="InterPro" id="IPR005119">
    <property type="entry name" value="LysR_subst-bd"/>
</dbReference>
<organism evidence="6 7">
    <name type="scientific">Aureibacillus halotolerans</name>
    <dbReference type="NCBI Taxonomy" id="1508390"/>
    <lineage>
        <taxon>Bacteria</taxon>
        <taxon>Bacillati</taxon>
        <taxon>Bacillota</taxon>
        <taxon>Bacilli</taxon>
        <taxon>Bacillales</taxon>
        <taxon>Bacillaceae</taxon>
        <taxon>Aureibacillus</taxon>
    </lineage>
</organism>
<dbReference type="SUPFAM" id="SSF53850">
    <property type="entry name" value="Periplasmic binding protein-like II"/>
    <property type="match status" value="1"/>
</dbReference>
<dbReference type="GO" id="GO:0032993">
    <property type="term" value="C:protein-DNA complex"/>
    <property type="evidence" value="ECO:0007669"/>
    <property type="project" value="TreeGrafter"/>
</dbReference>
<dbReference type="InterPro" id="IPR036390">
    <property type="entry name" value="WH_DNA-bd_sf"/>
</dbReference>
<evidence type="ECO:0000256" key="3">
    <source>
        <dbReference type="ARBA" id="ARBA00023125"/>
    </source>
</evidence>
<dbReference type="EMBL" id="SNYJ01000007">
    <property type="protein sequence ID" value="TDQ39758.1"/>
    <property type="molecule type" value="Genomic_DNA"/>
</dbReference>
<dbReference type="Pfam" id="PF00126">
    <property type="entry name" value="HTH_1"/>
    <property type="match status" value="1"/>
</dbReference>
<dbReference type="GO" id="GO:0003700">
    <property type="term" value="F:DNA-binding transcription factor activity"/>
    <property type="evidence" value="ECO:0007669"/>
    <property type="project" value="InterPro"/>
</dbReference>
<evidence type="ECO:0000256" key="1">
    <source>
        <dbReference type="ARBA" id="ARBA00009437"/>
    </source>
</evidence>
<evidence type="ECO:0000259" key="5">
    <source>
        <dbReference type="PROSITE" id="PS50931"/>
    </source>
</evidence>
<dbReference type="Proteomes" id="UP000295632">
    <property type="component" value="Unassembled WGS sequence"/>
</dbReference>
<dbReference type="AlphaFoldDB" id="A0A4R6U0D0"/>
<protein>
    <submittedName>
        <fullName evidence="6">LysR family transcriptional activator of glutamate synthase operon</fullName>
    </submittedName>
</protein>
<keyword evidence="7" id="KW-1185">Reference proteome</keyword>
<dbReference type="SUPFAM" id="SSF46785">
    <property type="entry name" value="Winged helix' DNA-binding domain"/>
    <property type="match status" value="1"/>
</dbReference>
<comment type="caution">
    <text evidence="6">The sequence shown here is derived from an EMBL/GenBank/DDBJ whole genome shotgun (WGS) entry which is preliminary data.</text>
</comment>
<dbReference type="GO" id="GO:0003677">
    <property type="term" value="F:DNA binding"/>
    <property type="evidence" value="ECO:0007669"/>
    <property type="project" value="UniProtKB-KW"/>
</dbReference>
<keyword evidence="2" id="KW-0805">Transcription regulation</keyword>
<dbReference type="PANTHER" id="PTHR30346:SF28">
    <property type="entry name" value="HTH-TYPE TRANSCRIPTIONAL REGULATOR CYNR"/>
    <property type="match status" value="1"/>
</dbReference>
<proteinExistence type="inferred from homology"/>
<dbReference type="PRINTS" id="PR00039">
    <property type="entry name" value="HTHLYSR"/>
</dbReference>
<dbReference type="PROSITE" id="PS50931">
    <property type="entry name" value="HTH_LYSR"/>
    <property type="match status" value="1"/>
</dbReference>
<dbReference type="InterPro" id="IPR036388">
    <property type="entry name" value="WH-like_DNA-bd_sf"/>
</dbReference>
<dbReference type="Gene3D" id="3.40.190.290">
    <property type="match status" value="1"/>
</dbReference>
<dbReference type="InterPro" id="IPR000847">
    <property type="entry name" value="LysR_HTH_N"/>
</dbReference>
<dbReference type="Pfam" id="PF03466">
    <property type="entry name" value="LysR_substrate"/>
    <property type="match status" value="1"/>
</dbReference>
<feature type="domain" description="HTH lysR-type" evidence="5">
    <location>
        <begin position="1"/>
        <end position="58"/>
    </location>
</feature>
<evidence type="ECO:0000256" key="4">
    <source>
        <dbReference type="ARBA" id="ARBA00023163"/>
    </source>
</evidence>
<reference evidence="6 7" key="1">
    <citation type="submission" date="2019-03" db="EMBL/GenBank/DDBJ databases">
        <title>Genomic Encyclopedia of Type Strains, Phase IV (KMG-IV): sequencing the most valuable type-strain genomes for metagenomic binning, comparative biology and taxonomic classification.</title>
        <authorList>
            <person name="Goeker M."/>
        </authorList>
    </citation>
    <scope>NUCLEOTIDE SEQUENCE [LARGE SCALE GENOMIC DNA]</scope>
    <source>
        <strain evidence="6 7">DSM 28697</strain>
    </source>
</reference>
<sequence length="301" mass="33851">MELRQLKYFIEVAKREHVTEAAIHMHVAQSAVSRQITNLEEELGVQLFTREGRNVKLTKAGALFMEHAQAALDEIELAKRKVDEFLNPESGQIHLGFPNTLAPKTLTFAIASFKEQHPDIGFHLKQGTHEQLLEKVVSGEIDIALVSPVPKHHPDVTGHIFFSEKILALLPLNHPLAGKPSLRLDELRSEHFVTFSNGFSMRDLFFDACKHIGFKPHISFEGDDADTIKGLVAAGLGITLLPEMSLSDNVPRETKRMNISEPDLSRSVGVIVTKKRELAPSDMMFYRFLISFYDMLNQFGQ</sequence>
<dbReference type="RefSeq" id="WP_133580433.1">
    <property type="nucleotide sequence ID" value="NZ_SNYJ01000007.1"/>
</dbReference>
<evidence type="ECO:0000313" key="7">
    <source>
        <dbReference type="Proteomes" id="UP000295632"/>
    </source>
</evidence>
<dbReference type="FunFam" id="1.10.10.10:FF:000001">
    <property type="entry name" value="LysR family transcriptional regulator"/>
    <property type="match status" value="1"/>
</dbReference>
<dbReference type="OrthoDB" id="9803735at2"/>
<keyword evidence="3" id="KW-0238">DNA-binding</keyword>
<dbReference type="PANTHER" id="PTHR30346">
    <property type="entry name" value="TRANSCRIPTIONAL DUAL REGULATOR HCAR-RELATED"/>
    <property type="match status" value="1"/>
</dbReference>